<keyword evidence="1" id="KW-0175">Coiled coil</keyword>
<dbReference type="AlphaFoldDB" id="A0A7J9MRL3"/>
<accession>A0A7J9MRL3</accession>
<name>A0A7J9MRL3_GOSSC</name>
<dbReference type="EMBL" id="JABFAF010000012">
    <property type="protein sequence ID" value="MBA0872999.1"/>
    <property type="molecule type" value="Genomic_DNA"/>
</dbReference>
<keyword evidence="3" id="KW-1185">Reference proteome</keyword>
<organism evidence="2 3">
    <name type="scientific">Gossypium schwendimanii</name>
    <name type="common">Cotton</name>
    <dbReference type="NCBI Taxonomy" id="34291"/>
    <lineage>
        <taxon>Eukaryota</taxon>
        <taxon>Viridiplantae</taxon>
        <taxon>Streptophyta</taxon>
        <taxon>Embryophyta</taxon>
        <taxon>Tracheophyta</taxon>
        <taxon>Spermatophyta</taxon>
        <taxon>Magnoliopsida</taxon>
        <taxon>eudicotyledons</taxon>
        <taxon>Gunneridae</taxon>
        <taxon>Pentapetalae</taxon>
        <taxon>rosids</taxon>
        <taxon>malvids</taxon>
        <taxon>Malvales</taxon>
        <taxon>Malvaceae</taxon>
        <taxon>Malvoideae</taxon>
        <taxon>Gossypium</taxon>
    </lineage>
</organism>
<sequence>MKEKFTNCHEKILEYETKIKMLEETIRQANLELARLRKRSRLK</sequence>
<dbReference type="Proteomes" id="UP000593576">
    <property type="component" value="Unassembled WGS sequence"/>
</dbReference>
<evidence type="ECO:0000256" key="1">
    <source>
        <dbReference type="SAM" id="Coils"/>
    </source>
</evidence>
<reference evidence="2 3" key="1">
    <citation type="journal article" date="2019" name="Genome Biol. Evol.">
        <title>Insights into the evolution of the New World diploid cottons (Gossypium, subgenus Houzingenia) based on genome sequencing.</title>
        <authorList>
            <person name="Grover C.E."/>
            <person name="Arick M.A. 2nd"/>
            <person name="Thrash A."/>
            <person name="Conover J.L."/>
            <person name="Sanders W.S."/>
            <person name="Peterson D.G."/>
            <person name="Frelichowski J.E."/>
            <person name="Scheffler J.A."/>
            <person name="Scheffler B.E."/>
            <person name="Wendel J.F."/>
        </authorList>
    </citation>
    <scope>NUCLEOTIDE SEQUENCE [LARGE SCALE GENOMIC DNA]</scope>
    <source>
        <strain evidence="2">1</strain>
        <tissue evidence="2">Leaf</tissue>
    </source>
</reference>
<gene>
    <name evidence="2" type="ORF">Goshw_025053</name>
</gene>
<comment type="caution">
    <text evidence="2">The sequence shown here is derived from an EMBL/GenBank/DDBJ whole genome shotgun (WGS) entry which is preliminary data.</text>
</comment>
<proteinExistence type="predicted"/>
<evidence type="ECO:0000313" key="3">
    <source>
        <dbReference type="Proteomes" id="UP000593576"/>
    </source>
</evidence>
<protein>
    <submittedName>
        <fullName evidence="2">Uncharacterized protein</fullName>
    </submittedName>
</protein>
<evidence type="ECO:0000313" key="2">
    <source>
        <dbReference type="EMBL" id="MBA0872999.1"/>
    </source>
</evidence>
<feature type="coiled-coil region" evidence="1">
    <location>
        <begin position="12"/>
        <end position="39"/>
    </location>
</feature>